<evidence type="ECO:0000313" key="1">
    <source>
        <dbReference type="EMBL" id="ORJ49438.1"/>
    </source>
</evidence>
<organism evidence="1 2">
    <name type="scientific">Kluyvera intermedia</name>
    <name type="common">Enterobacter intermedius</name>
    <dbReference type="NCBI Taxonomy" id="61648"/>
    <lineage>
        <taxon>Bacteria</taxon>
        <taxon>Pseudomonadati</taxon>
        <taxon>Pseudomonadota</taxon>
        <taxon>Gammaproteobacteria</taxon>
        <taxon>Enterobacterales</taxon>
        <taxon>Enterobacteriaceae</taxon>
        <taxon>Kluyvera</taxon>
    </lineage>
</organism>
<accession>A0ABX3UD53</accession>
<geneLocation type="plasmid" evidence="1">
    <name>unnamed2</name>
</geneLocation>
<name>A0ABX3UD53_KLUIN</name>
<keyword evidence="2" id="KW-1185">Reference proteome</keyword>
<reference evidence="1 2" key="1">
    <citation type="submission" date="2017-02" db="EMBL/GenBank/DDBJ databases">
        <title>Draft genome sequence of a Kluyvera intermedia isolate from a patient with a pancreatic abscess.</title>
        <authorList>
            <person name="Thele R."/>
        </authorList>
    </citation>
    <scope>NUCLEOTIDE SEQUENCE [LARGE SCALE GENOMIC DNA]</scope>
    <source>
        <strain evidence="1 2">FOSA7093</strain>
        <plasmid evidence="1">unnamed2</plasmid>
    </source>
</reference>
<sequence>MHKDIQDVWNYLTAQCGHKRLWLKRNPIPPQHMIPPVMFRYDDQPVIVSGCGRALAVLNLTKGIWEYTGITPKCLPQDMNWVTPPTNEELEDDVVETMSLFTPLGAPEDLR</sequence>
<protein>
    <submittedName>
        <fullName evidence="1">Uncharacterized protein</fullName>
    </submittedName>
</protein>
<comment type="caution">
    <text evidence="1">The sequence shown here is derived from an EMBL/GenBank/DDBJ whole genome shotgun (WGS) entry which is preliminary data.</text>
</comment>
<proteinExistence type="predicted"/>
<gene>
    <name evidence="1" type="ORF">B2M27_15655</name>
</gene>
<dbReference type="RefSeq" id="WP_085006655.1">
    <property type="nucleotide sequence ID" value="NZ_MWPR01000023.1"/>
</dbReference>
<evidence type="ECO:0000313" key="2">
    <source>
        <dbReference type="Proteomes" id="UP000192521"/>
    </source>
</evidence>
<dbReference type="EMBL" id="MWPR01000023">
    <property type="protein sequence ID" value="ORJ49438.1"/>
    <property type="molecule type" value="Genomic_DNA"/>
</dbReference>
<keyword evidence="1" id="KW-0614">Plasmid</keyword>
<dbReference type="Proteomes" id="UP000192521">
    <property type="component" value="Unassembled WGS sequence"/>
</dbReference>